<reference evidence="1 2" key="1">
    <citation type="submission" date="2014-05" db="EMBL/GenBank/DDBJ databases">
        <title>Draft Genome Sequence of Kitasatospora cheerisanensis KCTC 2395.</title>
        <authorList>
            <person name="Nam D.H."/>
        </authorList>
    </citation>
    <scope>NUCLEOTIDE SEQUENCE [LARGE SCALE GENOMIC DNA]</scope>
    <source>
        <strain evidence="1 2">KCTC 2395</strain>
    </source>
</reference>
<evidence type="ECO:0000313" key="2">
    <source>
        <dbReference type="Proteomes" id="UP000027178"/>
    </source>
</evidence>
<dbReference type="eggNOG" id="ENOG502ZC50">
    <property type="taxonomic scope" value="Bacteria"/>
</dbReference>
<evidence type="ECO:0008006" key="3">
    <source>
        <dbReference type="Google" id="ProtNLM"/>
    </source>
</evidence>
<dbReference type="EMBL" id="JNBY01000073">
    <property type="protein sequence ID" value="KDN86106.1"/>
    <property type="molecule type" value="Genomic_DNA"/>
</dbReference>
<gene>
    <name evidence="1" type="ORF">KCH_19230</name>
</gene>
<dbReference type="PATRIC" id="fig|1348663.4.peg.1856"/>
<evidence type="ECO:0000313" key="1">
    <source>
        <dbReference type="EMBL" id="KDN86106.1"/>
    </source>
</evidence>
<comment type="caution">
    <text evidence="1">The sequence shown here is derived from an EMBL/GenBank/DDBJ whole genome shotgun (WGS) entry which is preliminary data.</text>
</comment>
<accession>A0A066Z706</accession>
<name>A0A066Z706_9ACTN</name>
<proteinExistence type="predicted"/>
<sequence length="222" mass="24196">MPRMTVEHVAAGLPGIAELQRHCRTLAVLEAILLPDRSDRYFCYDSRWNTEAGEHLASMRDGSGDEYAIVFTRAGAYVRGFAHESPLSPYGDEDRRVWPGVLDEVPAAFAAQVAEPAFGDEDDVPAVTACLWREHADTVWRHGGIDFPAGPDPDGADGLFALLTDRRPEAYHAHAEDYLEAEVDLAAVRAVFAGEPLTDRLVAALNPELTLADLAEDLAEIG</sequence>
<dbReference type="Proteomes" id="UP000027178">
    <property type="component" value="Unassembled WGS sequence"/>
</dbReference>
<dbReference type="HOGENOM" id="CLU_097508_0_0_11"/>
<keyword evidence="2" id="KW-1185">Reference proteome</keyword>
<organism evidence="1 2">
    <name type="scientific">Kitasatospora cheerisanensis KCTC 2395</name>
    <dbReference type="NCBI Taxonomy" id="1348663"/>
    <lineage>
        <taxon>Bacteria</taxon>
        <taxon>Bacillati</taxon>
        <taxon>Actinomycetota</taxon>
        <taxon>Actinomycetes</taxon>
        <taxon>Kitasatosporales</taxon>
        <taxon>Streptomycetaceae</taxon>
        <taxon>Kitasatospora</taxon>
    </lineage>
</organism>
<dbReference type="AlphaFoldDB" id="A0A066Z706"/>
<protein>
    <recommendedName>
        <fullName evidence="3">Immunity protein 35 domain-containing protein</fullName>
    </recommendedName>
</protein>